<dbReference type="AlphaFoldDB" id="A6G2G6"/>
<dbReference type="InterPro" id="IPR008949">
    <property type="entry name" value="Isoprenoid_synthase_dom_sf"/>
</dbReference>
<evidence type="ECO:0000256" key="3">
    <source>
        <dbReference type="ARBA" id="ARBA00022679"/>
    </source>
</evidence>
<dbReference type="GO" id="GO:0008299">
    <property type="term" value="P:isoprenoid biosynthetic process"/>
    <property type="evidence" value="ECO:0007669"/>
    <property type="project" value="InterPro"/>
</dbReference>
<evidence type="ECO:0000256" key="6">
    <source>
        <dbReference type="RuleBase" id="RU004466"/>
    </source>
</evidence>
<comment type="cofactor">
    <cofactor evidence="1">
        <name>Mg(2+)</name>
        <dbReference type="ChEBI" id="CHEBI:18420"/>
    </cofactor>
</comment>
<evidence type="ECO:0000256" key="1">
    <source>
        <dbReference type="ARBA" id="ARBA00001946"/>
    </source>
</evidence>
<dbReference type="Pfam" id="PF00348">
    <property type="entry name" value="polyprenyl_synt"/>
    <property type="match status" value="1"/>
</dbReference>
<reference evidence="7 8" key="1">
    <citation type="submission" date="2007-06" db="EMBL/GenBank/DDBJ databases">
        <authorList>
            <person name="Shimkets L."/>
            <person name="Ferriera S."/>
            <person name="Johnson J."/>
            <person name="Kravitz S."/>
            <person name="Beeson K."/>
            <person name="Sutton G."/>
            <person name="Rogers Y.-H."/>
            <person name="Friedman R."/>
            <person name="Frazier M."/>
            <person name="Venter J.C."/>
        </authorList>
    </citation>
    <scope>NUCLEOTIDE SEQUENCE [LARGE SCALE GENOMIC DNA]</scope>
    <source>
        <strain evidence="7 8">SIR-1</strain>
    </source>
</reference>
<name>A6G2G6_9BACT</name>
<dbReference type="PROSITE" id="PS00723">
    <property type="entry name" value="POLYPRENYL_SYNTHASE_1"/>
    <property type="match status" value="1"/>
</dbReference>
<evidence type="ECO:0000256" key="5">
    <source>
        <dbReference type="ARBA" id="ARBA00022842"/>
    </source>
</evidence>
<comment type="caution">
    <text evidence="7">The sequence shown here is derived from an EMBL/GenBank/DDBJ whole genome shotgun (WGS) entry which is preliminary data.</text>
</comment>
<organism evidence="7 8">
    <name type="scientific">Plesiocystis pacifica SIR-1</name>
    <dbReference type="NCBI Taxonomy" id="391625"/>
    <lineage>
        <taxon>Bacteria</taxon>
        <taxon>Pseudomonadati</taxon>
        <taxon>Myxococcota</taxon>
        <taxon>Polyangia</taxon>
        <taxon>Nannocystales</taxon>
        <taxon>Nannocystaceae</taxon>
        <taxon>Plesiocystis</taxon>
    </lineage>
</organism>
<dbReference type="SFLD" id="SFLDS00005">
    <property type="entry name" value="Isoprenoid_Synthase_Type_I"/>
    <property type="match status" value="1"/>
</dbReference>
<gene>
    <name evidence="7" type="ORF">PPSIR1_22716</name>
</gene>
<dbReference type="eggNOG" id="COG0142">
    <property type="taxonomic scope" value="Bacteria"/>
</dbReference>
<evidence type="ECO:0000313" key="8">
    <source>
        <dbReference type="Proteomes" id="UP000005801"/>
    </source>
</evidence>
<comment type="similarity">
    <text evidence="2 6">Belongs to the FPP/GGPP synthase family.</text>
</comment>
<keyword evidence="4" id="KW-0479">Metal-binding</keyword>
<dbReference type="PANTHER" id="PTHR12001">
    <property type="entry name" value="GERANYLGERANYL PYROPHOSPHATE SYNTHASE"/>
    <property type="match status" value="1"/>
</dbReference>
<dbReference type="GO" id="GO:0004659">
    <property type="term" value="F:prenyltransferase activity"/>
    <property type="evidence" value="ECO:0007669"/>
    <property type="project" value="InterPro"/>
</dbReference>
<evidence type="ECO:0000256" key="4">
    <source>
        <dbReference type="ARBA" id="ARBA00022723"/>
    </source>
</evidence>
<dbReference type="PROSITE" id="PS00444">
    <property type="entry name" value="POLYPRENYL_SYNTHASE_2"/>
    <property type="match status" value="1"/>
</dbReference>
<sequence>MNERGGEMAAVVRYCAGVRDEVLEHIEAAIGAQPALEDLRAPLLDYPLRAAKGLRPALCVAAARALGASRSAALPSAAALELLHNAFLIHDDVEDESLARRGEPTLQRRYGQATAMNMGDAMLALALGPLLDNTGVIGLGPALEVLDLVRETVVVTAAGQARELEWIRQGRWDFGSDYAAAYEALVVAKTAHYSFITPVVVGATIAEVRGDARAQLAAYARHVGVAFQITDDLLNLRAAGEPGAYGKESAGDLWEGKRTLILLHALHAAGAAERDEALAILARPRPDPAALARAELIAELHAAGHLDAVARARLLGEGGDTRFKTEAEVAALMAVIEARGGLEFAAEVARAHGEQALALLGALEPWLEAGEGRDLLAALPRYVIERAR</sequence>
<dbReference type="InterPro" id="IPR000092">
    <property type="entry name" value="Polyprenyl_synt"/>
</dbReference>
<keyword evidence="5" id="KW-0460">Magnesium</keyword>
<keyword evidence="8" id="KW-1185">Reference proteome</keyword>
<proteinExistence type="inferred from homology"/>
<dbReference type="GO" id="GO:0046872">
    <property type="term" value="F:metal ion binding"/>
    <property type="evidence" value="ECO:0007669"/>
    <property type="project" value="UniProtKB-KW"/>
</dbReference>
<keyword evidence="3 6" id="KW-0808">Transferase</keyword>
<evidence type="ECO:0000256" key="2">
    <source>
        <dbReference type="ARBA" id="ARBA00006706"/>
    </source>
</evidence>
<dbReference type="OrthoDB" id="9805316at2"/>
<dbReference type="InterPro" id="IPR033749">
    <property type="entry name" value="Polyprenyl_synt_CS"/>
</dbReference>
<dbReference type="PANTHER" id="PTHR12001:SF85">
    <property type="entry name" value="SHORT CHAIN ISOPRENYL DIPHOSPHATE SYNTHASE"/>
    <property type="match status" value="1"/>
</dbReference>
<dbReference type="RefSeq" id="WP_006970915.1">
    <property type="nucleotide sequence ID" value="NZ_ABCS01000015.1"/>
</dbReference>
<protein>
    <submittedName>
        <fullName evidence="7">Polyprenyl synthetase</fullName>
    </submittedName>
</protein>
<dbReference type="EMBL" id="ABCS01000015">
    <property type="protein sequence ID" value="EDM79903.1"/>
    <property type="molecule type" value="Genomic_DNA"/>
</dbReference>
<dbReference type="Gene3D" id="1.10.600.10">
    <property type="entry name" value="Farnesyl Diphosphate Synthase"/>
    <property type="match status" value="1"/>
</dbReference>
<evidence type="ECO:0000313" key="7">
    <source>
        <dbReference type="EMBL" id="EDM79903.1"/>
    </source>
</evidence>
<accession>A6G2G6</accession>
<dbReference type="STRING" id="391625.PPSIR1_22716"/>
<dbReference type="SUPFAM" id="SSF48576">
    <property type="entry name" value="Terpenoid synthases"/>
    <property type="match status" value="1"/>
</dbReference>
<dbReference type="Proteomes" id="UP000005801">
    <property type="component" value="Unassembled WGS sequence"/>
</dbReference>